<name>A0A2N7VRG2_9BURK</name>
<proteinExistence type="predicted"/>
<comment type="caution">
    <text evidence="1">The sequence shown here is derived from an EMBL/GenBank/DDBJ whole genome shotgun (WGS) entry which is preliminary data.</text>
</comment>
<protein>
    <submittedName>
        <fullName evidence="1">Uncharacterized protein</fullName>
    </submittedName>
</protein>
<dbReference type="EMBL" id="PNYA01000010">
    <property type="protein sequence ID" value="PMS19740.1"/>
    <property type="molecule type" value="Genomic_DNA"/>
</dbReference>
<reference evidence="1 2" key="1">
    <citation type="submission" date="2018-01" db="EMBL/GenBank/DDBJ databases">
        <title>Whole genome analyses suggest that Burkholderia sensu lato contains two further novel genera in the rhizoxinica-symbiotica group Mycetohabitans gen. nov., and Trinickia gen. nov.: implications for the evolution of diazotrophy and nodulation in the Burkholderiaceae.</title>
        <authorList>
            <person name="Estrada-de los Santos P."/>
            <person name="Palmer M."/>
            <person name="Chavez-Ramirez B."/>
            <person name="Beukes C."/>
            <person name="Steenkamp E.T."/>
            <person name="Hirsch A.M."/>
            <person name="Manyaka P."/>
            <person name="Maluk M."/>
            <person name="Lafos M."/>
            <person name="Crook M."/>
            <person name="Gross E."/>
            <person name="Simon M.F."/>
            <person name="Bueno dos Reis Junior F."/>
            <person name="Poole P.S."/>
            <person name="Venter S.N."/>
            <person name="James E.K."/>
        </authorList>
    </citation>
    <scope>NUCLEOTIDE SEQUENCE [LARGE SCALE GENOMIC DNA]</scope>
    <source>
        <strain evidence="1 2">GIMN1.004</strain>
    </source>
</reference>
<dbReference type="RefSeq" id="WP_102645813.1">
    <property type="nucleotide sequence ID" value="NZ_PNYA01000010.1"/>
</dbReference>
<sequence>MESRRRTGTFPREYAARVGDALVKVDACLCEALHCLDPAVLGSPFPTRIADAVPVHRQLLLDNIRQIRKAMQTIVERYRLPLPRPTVSALEACRLRANEAMLADSLADGFVLIDTLGVDWERSALAAMALSRRTTAAILRSC</sequence>
<dbReference type="Proteomes" id="UP000235616">
    <property type="component" value="Unassembled WGS sequence"/>
</dbReference>
<gene>
    <name evidence="1" type="ORF">C0Z18_12985</name>
</gene>
<keyword evidence="2" id="KW-1185">Reference proteome</keyword>
<evidence type="ECO:0000313" key="2">
    <source>
        <dbReference type="Proteomes" id="UP000235616"/>
    </source>
</evidence>
<accession>A0A2N7VRG2</accession>
<organism evidence="1 2">
    <name type="scientific">Trinickia dabaoshanensis</name>
    <dbReference type="NCBI Taxonomy" id="564714"/>
    <lineage>
        <taxon>Bacteria</taxon>
        <taxon>Pseudomonadati</taxon>
        <taxon>Pseudomonadota</taxon>
        <taxon>Betaproteobacteria</taxon>
        <taxon>Burkholderiales</taxon>
        <taxon>Burkholderiaceae</taxon>
        <taxon>Trinickia</taxon>
    </lineage>
</organism>
<dbReference type="AlphaFoldDB" id="A0A2N7VRG2"/>
<evidence type="ECO:0000313" key="1">
    <source>
        <dbReference type="EMBL" id="PMS19740.1"/>
    </source>
</evidence>
<dbReference type="OrthoDB" id="9056765at2"/>